<gene>
    <name evidence="1" type="ORF">QBC40DRAFT_273877</name>
</gene>
<organism evidence="1 2">
    <name type="scientific">Triangularia verruculosa</name>
    <dbReference type="NCBI Taxonomy" id="2587418"/>
    <lineage>
        <taxon>Eukaryota</taxon>
        <taxon>Fungi</taxon>
        <taxon>Dikarya</taxon>
        <taxon>Ascomycota</taxon>
        <taxon>Pezizomycotina</taxon>
        <taxon>Sordariomycetes</taxon>
        <taxon>Sordariomycetidae</taxon>
        <taxon>Sordariales</taxon>
        <taxon>Podosporaceae</taxon>
        <taxon>Triangularia</taxon>
    </lineage>
</organism>
<protein>
    <submittedName>
        <fullName evidence="1">Uncharacterized protein</fullName>
    </submittedName>
</protein>
<evidence type="ECO:0000313" key="1">
    <source>
        <dbReference type="EMBL" id="KAK4204055.1"/>
    </source>
</evidence>
<sequence>MLWLDPAHPKRTIPIGYLCFFRYCYKACASASAQLHWQFIGQYQTGLSCRRQVRGAISSRFYCTVDPRSDHVRRADQLVRVGHRKPWYSRARFQCDPPPRLPMGEALRNGTTETHITDGPAPSPGRLSAPDCVWLRVHCMAGHNAGMISSGCPLLWCGGKQTVGSTRNRTHTNPGTTAPEHAVSAGLDSTEPFGSHLLSRCNTPHWTATLFLAALQMHCTMKDSCIS</sequence>
<accession>A0AAN7B0L5</accession>
<name>A0AAN7B0L5_9PEZI</name>
<reference evidence="1" key="2">
    <citation type="submission" date="2023-05" db="EMBL/GenBank/DDBJ databases">
        <authorList>
            <consortium name="Lawrence Berkeley National Laboratory"/>
            <person name="Steindorff A."/>
            <person name="Hensen N."/>
            <person name="Bonometti L."/>
            <person name="Westerberg I."/>
            <person name="Brannstrom I.O."/>
            <person name="Guillou S."/>
            <person name="Cros-Aarteil S."/>
            <person name="Calhoun S."/>
            <person name="Haridas S."/>
            <person name="Kuo A."/>
            <person name="Mondo S."/>
            <person name="Pangilinan J."/>
            <person name="Riley R."/>
            <person name="Labutti K."/>
            <person name="Andreopoulos B."/>
            <person name="Lipzen A."/>
            <person name="Chen C."/>
            <person name="Yanf M."/>
            <person name="Daum C."/>
            <person name="Ng V."/>
            <person name="Clum A."/>
            <person name="Ohm R."/>
            <person name="Martin F."/>
            <person name="Silar P."/>
            <person name="Natvig D."/>
            <person name="Lalanne C."/>
            <person name="Gautier V."/>
            <person name="Ament-Velasquez S.L."/>
            <person name="Kruys A."/>
            <person name="Hutchinson M.I."/>
            <person name="Powell A.J."/>
            <person name="Barry K."/>
            <person name="Miller A.N."/>
            <person name="Grigoriev I.V."/>
            <person name="Debuchy R."/>
            <person name="Gladieux P."/>
            <person name="Thoren M.H."/>
            <person name="Johannesson H."/>
        </authorList>
    </citation>
    <scope>NUCLEOTIDE SEQUENCE</scope>
    <source>
        <strain evidence="1">CBS 315.58</strain>
    </source>
</reference>
<comment type="caution">
    <text evidence="1">The sequence shown here is derived from an EMBL/GenBank/DDBJ whole genome shotgun (WGS) entry which is preliminary data.</text>
</comment>
<dbReference type="AlphaFoldDB" id="A0AAN7B0L5"/>
<dbReference type="Proteomes" id="UP001303160">
    <property type="component" value="Unassembled WGS sequence"/>
</dbReference>
<evidence type="ECO:0000313" key="2">
    <source>
        <dbReference type="Proteomes" id="UP001303160"/>
    </source>
</evidence>
<proteinExistence type="predicted"/>
<keyword evidence="2" id="KW-1185">Reference proteome</keyword>
<dbReference type="EMBL" id="MU863885">
    <property type="protein sequence ID" value="KAK4204055.1"/>
    <property type="molecule type" value="Genomic_DNA"/>
</dbReference>
<reference evidence="1" key="1">
    <citation type="journal article" date="2023" name="Mol. Phylogenet. Evol.">
        <title>Genome-scale phylogeny and comparative genomics of the fungal order Sordariales.</title>
        <authorList>
            <person name="Hensen N."/>
            <person name="Bonometti L."/>
            <person name="Westerberg I."/>
            <person name="Brannstrom I.O."/>
            <person name="Guillou S."/>
            <person name="Cros-Aarteil S."/>
            <person name="Calhoun S."/>
            <person name="Haridas S."/>
            <person name="Kuo A."/>
            <person name="Mondo S."/>
            <person name="Pangilinan J."/>
            <person name="Riley R."/>
            <person name="LaButti K."/>
            <person name="Andreopoulos B."/>
            <person name="Lipzen A."/>
            <person name="Chen C."/>
            <person name="Yan M."/>
            <person name="Daum C."/>
            <person name="Ng V."/>
            <person name="Clum A."/>
            <person name="Steindorff A."/>
            <person name="Ohm R.A."/>
            <person name="Martin F."/>
            <person name="Silar P."/>
            <person name="Natvig D.O."/>
            <person name="Lalanne C."/>
            <person name="Gautier V."/>
            <person name="Ament-Velasquez S.L."/>
            <person name="Kruys A."/>
            <person name="Hutchinson M.I."/>
            <person name="Powell A.J."/>
            <person name="Barry K."/>
            <person name="Miller A.N."/>
            <person name="Grigoriev I.V."/>
            <person name="Debuchy R."/>
            <person name="Gladieux P."/>
            <person name="Hiltunen Thoren M."/>
            <person name="Johannesson H."/>
        </authorList>
    </citation>
    <scope>NUCLEOTIDE SEQUENCE</scope>
    <source>
        <strain evidence="1">CBS 315.58</strain>
    </source>
</reference>